<keyword evidence="4 8" id="KW-0547">Nucleotide-binding</keyword>
<feature type="binding site" evidence="8">
    <location>
        <position position="144"/>
    </location>
    <ligand>
        <name>GTP</name>
        <dbReference type="ChEBI" id="CHEBI:37565"/>
    </ligand>
</feature>
<dbReference type="InterPro" id="IPR036525">
    <property type="entry name" value="Tubulin/FtsZ_GTPase_sf"/>
</dbReference>
<evidence type="ECO:0000256" key="4">
    <source>
        <dbReference type="ARBA" id="ARBA00022741"/>
    </source>
</evidence>
<evidence type="ECO:0000256" key="3">
    <source>
        <dbReference type="ARBA" id="ARBA00022618"/>
    </source>
</evidence>
<dbReference type="Proteomes" id="UP000824073">
    <property type="component" value="Unassembled WGS sequence"/>
</dbReference>
<evidence type="ECO:0000259" key="11">
    <source>
        <dbReference type="SMART" id="SM00864"/>
    </source>
</evidence>
<name>A0A9D1LKT6_9CLOT</name>
<feature type="binding site" evidence="8">
    <location>
        <position position="188"/>
    </location>
    <ligand>
        <name>GTP</name>
        <dbReference type="ChEBI" id="CHEBI:37565"/>
    </ligand>
</feature>
<dbReference type="HAMAP" id="MF_00909">
    <property type="entry name" value="FtsZ"/>
    <property type="match status" value="1"/>
</dbReference>
<comment type="similarity">
    <text evidence="1 8">Belongs to the FtsZ family.</text>
</comment>
<reference evidence="13" key="2">
    <citation type="journal article" date="2021" name="PeerJ">
        <title>Extensive microbial diversity within the chicken gut microbiome revealed by metagenomics and culture.</title>
        <authorList>
            <person name="Gilroy R."/>
            <person name="Ravi A."/>
            <person name="Getino M."/>
            <person name="Pursley I."/>
            <person name="Horton D.L."/>
            <person name="Alikhan N.F."/>
            <person name="Baker D."/>
            <person name="Gharbi K."/>
            <person name="Hall N."/>
            <person name="Watson M."/>
            <person name="Adriaenssens E.M."/>
            <person name="Foster-Nyarko E."/>
            <person name="Jarju S."/>
            <person name="Secka A."/>
            <person name="Antonio M."/>
            <person name="Oren A."/>
            <person name="Chaudhuri R.R."/>
            <person name="La Ragione R."/>
            <person name="Hildebrand F."/>
            <person name="Pallen M.J."/>
        </authorList>
    </citation>
    <scope>NUCLEOTIDE SEQUENCE</scope>
    <source>
        <strain evidence="13">CHK191-8634</strain>
    </source>
</reference>
<dbReference type="GO" id="GO:0003924">
    <property type="term" value="F:GTPase activity"/>
    <property type="evidence" value="ECO:0007669"/>
    <property type="project" value="UniProtKB-UniRule"/>
</dbReference>
<dbReference type="GO" id="GO:0005737">
    <property type="term" value="C:cytoplasm"/>
    <property type="evidence" value="ECO:0007669"/>
    <property type="project" value="UniProtKB-SubCell"/>
</dbReference>
<comment type="subunit">
    <text evidence="8">Homodimer. Polymerizes to form a dynamic ring structure in a strictly GTP-dependent manner. Interacts directly with several other division proteins.</text>
</comment>
<comment type="caution">
    <text evidence="13">The sequence shown here is derived from an EMBL/GenBank/DDBJ whole genome shotgun (WGS) entry which is preliminary data.</text>
</comment>
<keyword evidence="6 8" id="KW-0717">Septation</keyword>
<dbReference type="GO" id="GO:0032153">
    <property type="term" value="C:cell division site"/>
    <property type="evidence" value="ECO:0007669"/>
    <property type="project" value="UniProtKB-UniRule"/>
</dbReference>
<dbReference type="Pfam" id="PF00091">
    <property type="entry name" value="Tubulin"/>
    <property type="match status" value="1"/>
</dbReference>
<dbReference type="InterPro" id="IPR045061">
    <property type="entry name" value="FtsZ/CetZ"/>
</dbReference>
<keyword evidence="2 8" id="KW-0963">Cytoplasm</keyword>
<dbReference type="PANTHER" id="PTHR30314">
    <property type="entry name" value="CELL DIVISION PROTEIN FTSZ-RELATED"/>
    <property type="match status" value="1"/>
</dbReference>
<dbReference type="InterPro" id="IPR018316">
    <property type="entry name" value="Tubulin/FtsZ_2-layer-sand-dom"/>
</dbReference>
<evidence type="ECO:0000259" key="12">
    <source>
        <dbReference type="SMART" id="SM00865"/>
    </source>
</evidence>
<evidence type="ECO:0000256" key="1">
    <source>
        <dbReference type="ARBA" id="ARBA00009690"/>
    </source>
</evidence>
<keyword evidence="3 8" id="KW-0132">Cell division</keyword>
<dbReference type="SMART" id="SM00864">
    <property type="entry name" value="Tubulin"/>
    <property type="match status" value="1"/>
</dbReference>
<dbReference type="NCBIfam" id="TIGR00065">
    <property type="entry name" value="ftsZ"/>
    <property type="match status" value="1"/>
</dbReference>
<feature type="domain" description="Tubulin/FtsZ 2-layer sandwich" evidence="12">
    <location>
        <begin position="208"/>
        <end position="325"/>
    </location>
</feature>
<evidence type="ECO:0000256" key="6">
    <source>
        <dbReference type="ARBA" id="ARBA00023210"/>
    </source>
</evidence>
<dbReference type="SMART" id="SM00865">
    <property type="entry name" value="Tubulin_C"/>
    <property type="match status" value="1"/>
</dbReference>
<dbReference type="InterPro" id="IPR037103">
    <property type="entry name" value="Tubulin/FtsZ-like_C"/>
</dbReference>
<dbReference type="PROSITE" id="PS01134">
    <property type="entry name" value="FTSZ_1"/>
    <property type="match status" value="1"/>
</dbReference>
<dbReference type="InterPro" id="IPR008280">
    <property type="entry name" value="Tub_FtsZ_C"/>
</dbReference>
<keyword evidence="5 8" id="KW-0342">GTP-binding</keyword>
<dbReference type="PRINTS" id="PR00423">
    <property type="entry name" value="CELLDVISFTSZ"/>
</dbReference>
<evidence type="ECO:0000256" key="10">
    <source>
        <dbReference type="SAM" id="MobiDB-lite"/>
    </source>
</evidence>
<dbReference type="GO" id="GO:0000917">
    <property type="term" value="P:division septum assembly"/>
    <property type="evidence" value="ECO:0007669"/>
    <property type="project" value="UniProtKB-KW"/>
</dbReference>
<dbReference type="SUPFAM" id="SSF52490">
    <property type="entry name" value="Tubulin nucleotide-binding domain-like"/>
    <property type="match status" value="1"/>
</dbReference>
<reference evidence="13" key="1">
    <citation type="submission" date="2020-10" db="EMBL/GenBank/DDBJ databases">
        <authorList>
            <person name="Gilroy R."/>
        </authorList>
    </citation>
    <scope>NUCLEOTIDE SEQUENCE</scope>
    <source>
        <strain evidence="13">CHK191-8634</strain>
    </source>
</reference>
<dbReference type="Gene3D" id="3.40.50.1440">
    <property type="entry name" value="Tubulin/FtsZ, GTPase domain"/>
    <property type="match status" value="1"/>
</dbReference>
<dbReference type="SUPFAM" id="SSF55307">
    <property type="entry name" value="Tubulin C-terminal domain-like"/>
    <property type="match status" value="1"/>
</dbReference>
<dbReference type="EMBL" id="DVMR01000035">
    <property type="protein sequence ID" value="HIU43494.1"/>
    <property type="molecule type" value="Genomic_DNA"/>
</dbReference>
<dbReference type="InterPro" id="IPR024757">
    <property type="entry name" value="FtsZ_C"/>
</dbReference>
<dbReference type="FunFam" id="3.40.50.1440:FF:000023">
    <property type="entry name" value="Cell division protein FtsZ"/>
    <property type="match status" value="1"/>
</dbReference>
<dbReference type="AlphaFoldDB" id="A0A9D1LKT6"/>
<dbReference type="GO" id="GO:0005525">
    <property type="term" value="F:GTP binding"/>
    <property type="evidence" value="ECO:0007669"/>
    <property type="project" value="UniProtKB-UniRule"/>
</dbReference>
<dbReference type="Gene3D" id="3.30.1330.20">
    <property type="entry name" value="Tubulin/FtsZ, C-terminal domain"/>
    <property type="match status" value="1"/>
</dbReference>
<sequence>MSFALENSGEAPVNIKVIGVGGGGGNAVNRMISSGIRGVDYIAINTDKQVLNFSAATVKLQIGEKLTGGLGAGSNPEVGRKAAQESEDEIRRLLENTQMVFITAGMGGGTGTGAAPVVAQIAKDLGILTVGVVTRPFAFEGKRRIEQANNGISELRERVDALVIIPNDRLKLVSDQKITLQNAFEVADNVLRQAVQSISELITVPGLINLDFADVCSIMRNAGYAHMGVGRAGGKEKAEEAAKMAIQSPLLETSIDGARGVILNITGPLDLVMEDTDLIGSMVQNAIHPDGLVITGIALDETLDDEIRVTVIATGFDDKPTLPEKGLFSSSKPEEKAAPAAQPDAGKQPVTVPPESPARQNLMDAAQQTGKGLAPEKPDEPDVFEDIMKIFKNRS</sequence>
<evidence type="ECO:0000313" key="13">
    <source>
        <dbReference type="EMBL" id="HIU43494.1"/>
    </source>
</evidence>
<feature type="domain" description="Tubulin/FtsZ GTPase" evidence="11">
    <location>
        <begin position="14"/>
        <end position="206"/>
    </location>
</feature>
<evidence type="ECO:0000256" key="2">
    <source>
        <dbReference type="ARBA" id="ARBA00022490"/>
    </source>
</evidence>
<dbReference type="InterPro" id="IPR003008">
    <property type="entry name" value="Tubulin_FtsZ_GTPase"/>
</dbReference>
<feature type="binding site" evidence="8">
    <location>
        <begin position="109"/>
        <end position="111"/>
    </location>
    <ligand>
        <name>GTP</name>
        <dbReference type="ChEBI" id="CHEBI:37565"/>
    </ligand>
</feature>
<proteinExistence type="inferred from homology"/>
<dbReference type="GO" id="GO:0051258">
    <property type="term" value="P:protein polymerization"/>
    <property type="evidence" value="ECO:0007669"/>
    <property type="project" value="UniProtKB-UniRule"/>
</dbReference>
<evidence type="ECO:0000256" key="9">
    <source>
        <dbReference type="NCBIfam" id="TIGR00065"/>
    </source>
</evidence>
<dbReference type="PANTHER" id="PTHR30314:SF3">
    <property type="entry name" value="MITOCHONDRIAL DIVISION PROTEIN FSZA"/>
    <property type="match status" value="1"/>
</dbReference>
<comment type="subcellular location">
    <subcellularLocation>
        <location evidence="8">Cytoplasm</location>
    </subcellularLocation>
    <text evidence="8">Assembles at midcell at the inner surface of the cytoplasmic membrane.</text>
</comment>
<evidence type="ECO:0000256" key="5">
    <source>
        <dbReference type="ARBA" id="ARBA00023134"/>
    </source>
</evidence>
<accession>A0A9D1LKT6</accession>
<dbReference type="InterPro" id="IPR020805">
    <property type="entry name" value="Cell_div_FtsZ_CS"/>
</dbReference>
<evidence type="ECO:0000256" key="7">
    <source>
        <dbReference type="ARBA" id="ARBA00023306"/>
    </source>
</evidence>
<organism evidence="13 14">
    <name type="scientific">Candidatus Ventrousia excrementavium</name>
    <dbReference type="NCBI Taxonomy" id="2840961"/>
    <lineage>
        <taxon>Bacteria</taxon>
        <taxon>Bacillati</taxon>
        <taxon>Bacillota</taxon>
        <taxon>Clostridia</taxon>
        <taxon>Eubacteriales</taxon>
        <taxon>Clostridiaceae</taxon>
        <taxon>Clostridiaceae incertae sedis</taxon>
        <taxon>Candidatus Ventrousia</taxon>
    </lineage>
</organism>
<dbReference type="InterPro" id="IPR000158">
    <property type="entry name" value="Cell_div_FtsZ"/>
</dbReference>
<dbReference type="CDD" id="cd02201">
    <property type="entry name" value="FtsZ_type1"/>
    <property type="match status" value="1"/>
</dbReference>
<protein>
    <recommendedName>
        <fullName evidence="8 9">Cell division protein FtsZ</fullName>
    </recommendedName>
</protein>
<evidence type="ECO:0000256" key="8">
    <source>
        <dbReference type="HAMAP-Rule" id="MF_00909"/>
    </source>
</evidence>
<gene>
    <name evidence="8 13" type="primary">ftsZ</name>
    <name evidence="13" type="ORF">IAB67_04270</name>
</gene>
<comment type="function">
    <text evidence="8">Essential cell division protein that forms a contractile ring structure (Z ring) at the future cell division site. The regulation of the ring assembly controls the timing and the location of cell division. One of the functions of the FtsZ ring is to recruit other cell division proteins to the septum to produce a new cell wall between the dividing cells. Binds GTP and shows GTPase activity.</text>
</comment>
<feature type="binding site" evidence="8">
    <location>
        <begin position="22"/>
        <end position="26"/>
    </location>
    <ligand>
        <name>GTP</name>
        <dbReference type="ChEBI" id="CHEBI:37565"/>
    </ligand>
</feature>
<dbReference type="Pfam" id="PF12327">
    <property type="entry name" value="FtsZ_C"/>
    <property type="match status" value="1"/>
</dbReference>
<dbReference type="GO" id="GO:0043093">
    <property type="term" value="P:FtsZ-dependent cytokinesis"/>
    <property type="evidence" value="ECO:0007669"/>
    <property type="project" value="UniProtKB-UniRule"/>
</dbReference>
<evidence type="ECO:0000313" key="14">
    <source>
        <dbReference type="Proteomes" id="UP000824073"/>
    </source>
</evidence>
<feature type="region of interest" description="Disordered" evidence="10">
    <location>
        <begin position="322"/>
        <end position="383"/>
    </location>
</feature>
<feature type="binding site" evidence="8">
    <location>
        <position position="140"/>
    </location>
    <ligand>
        <name>GTP</name>
        <dbReference type="ChEBI" id="CHEBI:37565"/>
    </ligand>
</feature>
<keyword evidence="7 8" id="KW-0131">Cell cycle</keyword>